<dbReference type="EMBL" id="CAJGYM010000035">
    <property type="protein sequence ID" value="CAD6193378.1"/>
    <property type="molecule type" value="Genomic_DNA"/>
</dbReference>
<gene>
    <name evidence="3" type="ORF">CAUJ_LOCUS9297</name>
</gene>
<keyword evidence="4" id="KW-1185">Reference proteome</keyword>
<feature type="transmembrane region" description="Helical" evidence="2">
    <location>
        <begin position="130"/>
        <end position="156"/>
    </location>
</feature>
<organism evidence="3 4">
    <name type="scientific">Caenorhabditis auriculariae</name>
    <dbReference type="NCBI Taxonomy" id="2777116"/>
    <lineage>
        <taxon>Eukaryota</taxon>
        <taxon>Metazoa</taxon>
        <taxon>Ecdysozoa</taxon>
        <taxon>Nematoda</taxon>
        <taxon>Chromadorea</taxon>
        <taxon>Rhabditida</taxon>
        <taxon>Rhabditina</taxon>
        <taxon>Rhabditomorpha</taxon>
        <taxon>Rhabditoidea</taxon>
        <taxon>Rhabditidae</taxon>
        <taxon>Peloderinae</taxon>
        <taxon>Caenorhabditis</taxon>
    </lineage>
</organism>
<comment type="caution">
    <text evidence="3">The sequence shown here is derived from an EMBL/GenBank/DDBJ whole genome shotgun (WGS) entry which is preliminary data.</text>
</comment>
<evidence type="ECO:0000313" key="4">
    <source>
        <dbReference type="Proteomes" id="UP000835052"/>
    </source>
</evidence>
<evidence type="ECO:0000256" key="1">
    <source>
        <dbReference type="SAM" id="MobiDB-lite"/>
    </source>
</evidence>
<dbReference type="AlphaFoldDB" id="A0A8S1HGA9"/>
<proteinExistence type="predicted"/>
<keyword evidence="2" id="KW-0812">Transmembrane</keyword>
<evidence type="ECO:0000313" key="3">
    <source>
        <dbReference type="EMBL" id="CAD6193378.1"/>
    </source>
</evidence>
<sequence length="246" mass="27646">MFVEREFQPSPERRRPEQAMSRWDALPNSRNSNPTLFPQNAAVGPSAEMTSLSQTAQLQQMGQVAGTGPDEVNQHGTIGRFLRMELEGGFSSFVRCIYEAKRTNNNTVTLVCERDQECCEHGCCPKDQHWMAGVYVLLAFVLLVFVVGTVLMICCYQRSKNKQRKEEREAAEYHGYAASQVGGPGAYSSYGTLKSKPDEQEDPQKNFLKKWSARNRRATSVYATLARLAALRLVAVYDPLNVLLLQ</sequence>
<feature type="region of interest" description="Disordered" evidence="1">
    <location>
        <begin position="1"/>
        <end position="40"/>
    </location>
</feature>
<keyword evidence="2" id="KW-0472">Membrane</keyword>
<evidence type="ECO:0000256" key="2">
    <source>
        <dbReference type="SAM" id="Phobius"/>
    </source>
</evidence>
<accession>A0A8S1HGA9</accession>
<feature type="compositionally biased region" description="Basic and acidic residues" evidence="1">
    <location>
        <begin position="1"/>
        <end position="17"/>
    </location>
</feature>
<reference evidence="3" key="1">
    <citation type="submission" date="2020-10" db="EMBL/GenBank/DDBJ databases">
        <authorList>
            <person name="Kikuchi T."/>
        </authorList>
    </citation>
    <scope>NUCLEOTIDE SEQUENCE</scope>
    <source>
        <strain evidence="3">NKZ352</strain>
    </source>
</reference>
<dbReference type="OrthoDB" id="5919351at2759"/>
<feature type="compositionally biased region" description="Polar residues" evidence="1">
    <location>
        <begin position="28"/>
        <end position="38"/>
    </location>
</feature>
<name>A0A8S1HGA9_9PELO</name>
<protein>
    <recommendedName>
        <fullName evidence="5">CX domain-containing protein</fullName>
    </recommendedName>
</protein>
<dbReference type="Proteomes" id="UP000835052">
    <property type="component" value="Unassembled WGS sequence"/>
</dbReference>
<evidence type="ECO:0008006" key="5">
    <source>
        <dbReference type="Google" id="ProtNLM"/>
    </source>
</evidence>
<keyword evidence="2" id="KW-1133">Transmembrane helix</keyword>